<keyword evidence="2" id="KW-1133">Transmembrane helix</keyword>
<dbReference type="PANTHER" id="PTHR35474:SF1">
    <property type="entry name" value="ATP PHOSPHORIBOSYLTRANSFERASE REGULATORY SUBUNIT"/>
    <property type="match status" value="1"/>
</dbReference>
<evidence type="ECO:0000256" key="2">
    <source>
        <dbReference type="SAM" id="Phobius"/>
    </source>
</evidence>
<dbReference type="GO" id="GO:0009787">
    <property type="term" value="P:regulation of abscisic acid-activated signaling pathway"/>
    <property type="evidence" value="ECO:0007669"/>
    <property type="project" value="InterPro"/>
</dbReference>
<sequence>MSYLSSPTHMAFSPTLSPHHLSTKTHTNHHHLHFQIPQLQHHRRAPRRIFNYSQGGNLVTGPRNWGGGSIRRSYVVDDDAGTDDEGDDDEDDDRSLDLLVRFVQNVFRKVSRRARKAVRSVLPVSISTKLVGFSVNGVIILAFLWILKALLEVVCTLGSIVFVSILLIRGVWSGLSYLQENRNLEANVFHNNHSTWTGAQPVS</sequence>
<dbReference type="EMBL" id="JACGCM010002681">
    <property type="protein sequence ID" value="KAF6136782.1"/>
    <property type="molecule type" value="Genomic_DNA"/>
</dbReference>
<evidence type="ECO:0000313" key="3">
    <source>
        <dbReference type="EMBL" id="KAF6136782.1"/>
    </source>
</evidence>
<dbReference type="InterPro" id="IPR039324">
    <property type="entry name" value="SHW1"/>
</dbReference>
<dbReference type="OrthoDB" id="1931195at2759"/>
<keyword evidence="2" id="KW-0812">Transmembrane</keyword>
<evidence type="ECO:0000256" key="1">
    <source>
        <dbReference type="SAM" id="MobiDB-lite"/>
    </source>
</evidence>
<keyword evidence="2" id="KW-0472">Membrane</keyword>
<proteinExistence type="predicted"/>
<feature type="transmembrane region" description="Helical" evidence="2">
    <location>
        <begin position="150"/>
        <end position="172"/>
    </location>
</feature>
<feature type="region of interest" description="Disordered" evidence="1">
    <location>
        <begin position="1"/>
        <end position="29"/>
    </location>
</feature>
<organism evidence="3 4">
    <name type="scientific">Kingdonia uniflora</name>
    <dbReference type="NCBI Taxonomy" id="39325"/>
    <lineage>
        <taxon>Eukaryota</taxon>
        <taxon>Viridiplantae</taxon>
        <taxon>Streptophyta</taxon>
        <taxon>Embryophyta</taxon>
        <taxon>Tracheophyta</taxon>
        <taxon>Spermatophyta</taxon>
        <taxon>Magnoliopsida</taxon>
        <taxon>Ranunculales</taxon>
        <taxon>Circaeasteraceae</taxon>
        <taxon>Kingdonia</taxon>
    </lineage>
</organism>
<reference evidence="3 4" key="1">
    <citation type="journal article" date="2020" name="IScience">
        <title>Genome Sequencing of the Endangered Kingdonia uniflora (Circaeasteraceae, Ranunculales) Reveals Potential Mechanisms of Evolutionary Specialization.</title>
        <authorList>
            <person name="Sun Y."/>
            <person name="Deng T."/>
            <person name="Zhang A."/>
            <person name="Moore M.J."/>
            <person name="Landis J.B."/>
            <person name="Lin N."/>
            <person name="Zhang H."/>
            <person name="Zhang X."/>
            <person name="Huang J."/>
            <person name="Zhang X."/>
            <person name="Sun H."/>
            <person name="Wang H."/>
        </authorList>
    </citation>
    <scope>NUCLEOTIDE SEQUENCE [LARGE SCALE GENOMIC DNA]</scope>
    <source>
        <strain evidence="3">TB1705</strain>
        <tissue evidence="3">Leaf</tissue>
    </source>
</reference>
<dbReference type="AlphaFoldDB" id="A0A7J7L2I5"/>
<accession>A0A7J7L2I5</accession>
<dbReference type="PANTHER" id="PTHR35474">
    <property type="entry name" value="ATP PHOSPHORIBOSYLTRANSFERASE REGULATORY SUBUNIT"/>
    <property type="match status" value="1"/>
</dbReference>
<dbReference type="Proteomes" id="UP000541444">
    <property type="component" value="Unassembled WGS sequence"/>
</dbReference>
<evidence type="ECO:0000313" key="4">
    <source>
        <dbReference type="Proteomes" id="UP000541444"/>
    </source>
</evidence>
<protein>
    <submittedName>
        <fullName evidence="3">Uncharacterized protein</fullName>
    </submittedName>
</protein>
<name>A0A7J7L2I5_9MAGN</name>
<comment type="caution">
    <text evidence="3">The sequence shown here is derived from an EMBL/GenBank/DDBJ whole genome shotgun (WGS) entry which is preliminary data.</text>
</comment>
<dbReference type="GO" id="GO:0010100">
    <property type="term" value="P:negative regulation of photomorphogenesis"/>
    <property type="evidence" value="ECO:0007669"/>
    <property type="project" value="InterPro"/>
</dbReference>
<gene>
    <name evidence="3" type="ORF">GIB67_020104</name>
</gene>
<feature type="transmembrane region" description="Helical" evidence="2">
    <location>
        <begin position="121"/>
        <end position="144"/>
    </location>
</feature>
<keyword evidence="4" id="KW-1185">Reference proteome</keyword>